<comment type="similarity">
    <text evidence="1">Belongs to the zygin family.</text>
</comment>
<dbReference type="PANTHER" id="PTHR12394">
    <property type="entry name" value="ZYGIN"/>
    <property type="match status" value="1"/>
</dbReference>
<dbReference type="AlphaFoldDB" id="B3MSF4"/>
<feature type="compositionally biased region" description="Low complexity" evidence="4">
    <location>
        <begin position="222"/>
        <end position="244"/>
    </location>
</feature>
<dbReference type="FunCoup" id="B3MSF4">
    <property type="interactions" value="592"/>
</dbReference>
<evidence type="ECO:0000256" key="3">
    <source>
        <dbReference type="ARBA" id="ARBA00023054"/>
    </source>
</evidence>
<dbReference type="GO" id="GO:0030424">
    <property type="term" value="C:axon"/>
    <property type="evidence" value="ECO:0007669"/>
    <property type="project" value="TreeGrafter"/>
</dbReference>
<keyword evidence="3" id="KW-0175">Coiled coil</keyword>
<reference evidence="5 6" key="1">
    <citation type="journal article" date="2007" name="Nature">
        <title>Evolution of genes and genomes on the Drosophila phylogeny.</title>
        <authorList>
            <consortium name="Drosophila 12 Genomes Consortium"/>
            <person name="Clark A.G."/>
            <person name="Eisen M.B."/>
            <person name="Smith D.R."/>
            <person name="Bergman C.M."/>
            <person name="Oliver B."/>
            <person name="Markow T.A."/>
            <person name="Kaufman T.C."/>
            <person name="Kellis M."/>
            <person name="Gelbart W."/>
            <person name="Iyer V.N."/>
            <person name="Pollard D.A."/>
            <person name="Sackton T.B."/>
            <person name="Larracuente A.M."/>
            <person name="Singh N.D."/>
            <person name="Abad J.P."/>
            <person name="Abt D.N."/>
            <person name="Adryan B."/>
            <person name="Aguade M."/>
            <person name="Akashi H."/>
            <person name="Anderson W.W."/>
            <person name="Aquadro C.F."/>
            <person name="Ardell D.H."/>
            <person name="Arguello R."/>
            <person name="Artieri C.G."/>
            <person name="Barbash D.A."/>
            <person name="Barker D."/>
            <person name="Barsanti P."/>
            <person name="Batterham P."/>
            <person name="Batzoglou S."/>
            <person name="Begun D."/>
            <person name="Bhutkar A."/>
            <person name="Blanco E."/>
            <person name="Bosak S.A."/>
            <person name="Bradley R.K."/>
            <person name="Brand A.D."/>
            <person name="Brent M.R."/>
            <person name="Brooks A.N."/>
            <person name="Brown R.H."/>
            <person name="Butlin R.K."/>
            <person name="Caggese C."/>
            <person name="Calvi B.R."/>
            <person name="Bernardo de Carvalho A."/>
            <person name="Caspi A."/>
            <person name="Castrezana S."/>
            <person name="Celniker S.E."/>
            <person name="Chang J.L."/>
            <person name="Chapple C."/>
            <person name="Chatterji S."/>
            <person name="Chinwalla A."/>
            <person name="Civetta A."/>
            <person name="Clifton S.W."/>
            <person name="Comeron J.M."/>
            <person name="Costello J.C."/>
            <person name="Coyne J.A."/>
            <person name="Daub J."/>
            <person name="David R.G."/>
            <person name="Delcher A.L."/>
            <person name="Delehaunty K."/>
            <person name="Do C.B."/>
            <person name="Ebling H."/>
            <person name="Edwards K."/>
            <person name="Eickbush T."/>
            <person name="Evans J.D."/>
            <person name="Filipski A."/>
            <person name="Findeiss S."/>
            <person name="Freyhult E."/>
            <person name="Fulton L."/>
            <person name="Fulton R."/>
            <person name="Garcia A.C."/>
            <person name="Gardiner A."/>
            <person name="Garfield D.A."/>
            <person name="Garvin B.E."/>
            <person name="Gibson G."/>
            <person name="Gilbert D."/>
            <person name="Gnerre S."/>
            <person name="Godfrey J."/>
            <person name="Good R."/>
            <person name="Gotea V."/>
            <person name="Gravely B."/>
            <person name="Greenberg A.J."/>
            <person name="Griffiths-Jones S."/>
            <person name="Gross S."/>
            <person name="Guigo R."/>
            <person name="Gustafson E.A."/>
            <person name="Haerty W."/>
            <person name="Hahn M.W."/>
            <person name="Halligan D.L."/>
            <person name="Halpern A.L."/>
            <person name="Halter G.M."/>
            <person name="Han M.V."/>
            <person name="Heger A."/>
            <person name="Hillier L."/>
            <person name="Hinrichs A.S."/>
            <person name="Holmes I."/>
            <person name="Hoskins R.A."/>
            <person name="Hubisz M.J."/>
            <person name="Hultmark D."/>
            <person name="Huntley M.A."/>
            <person name="Jaffe D.B."/>
            <person name="Jagadeeshan S."/>
            <person name="Jeck W.R."/>
            <person name="Johnson J."/>
            <person name="Jones C.D."/>
            <person name="Jordan W.C."/>
            <person name="Karpen G.H."/>
            <person name="Kataoka E."/>
            <person name="Keightley P.D."/>
            <person name="Kheradpour P."/>
            <person name="Kirkness E.F."/>
            <person name="Koerich L.B."/>
            <person name="Kristiansen K."/>
            <person name="Kudrna D."/>
            <person name="Kulathinal R.J."/>
            <person name="Kumar S."/>
            <person name="Kwok R."/>
            <person name="Lander E."/>
            <person name="Langley C.H."/>
            <person name="Lapoint R."/>
            <person name="Lazzaro B.P."/>
            <person name="Lee S.J."/>
            <person name="Levesque L."/>
            <person name="Li R."/>
            <person name="Lin C.F."/>
            <person name="Lin M.F."/>
            <person name="Lindblad-Toh K."/>
            <person name="Llopart A."/>
            <person name="Long M."/>
            <person name="Low L."/>
            <person name="Lozovsky E."/>
            <person name="Lu J."/>
            <person name="Luo M."/>
            <person name="Machado C.A."/>
            <person name="Makalowski W."/>
            <person name="Marzo M."/>
            <person name="Matsuda M."/>
            <person name="Matzkin L."/>
            <person name="McAllister B."/>
            <person name="McBride C.S."/>
            <person name="McKernan B."/>
            <person name="McKernan K."/>
            <person name="Mendez-Lago M."/>
            <person name="Minx P."/>
            <person name="Mollenhauer M.U."/>
            <person name="Montooth K."/>
            <person name="Mount S.M."/>
            <person name="Mu X."/>
            <person name="Myers E."/>
            <person name="Negre B."/>
            <person name="Newfeld S."/>
            <person name="Nielsen R."/>
            <person name="Noor M.A."/>
            <person name="O'Grady P."/>
            <person name="Pachter L."/>
            <person name="Papaceit M."/>
            <person name="Parisi M.J."/>
            <person name="Parisi M."/>
            <person name="Parts L."/>
            <person name="Pedersen J.S."/>
            <person name="Pesole G."/>
            <person name="Phillippy A.M."/>
            <person name="Ponting C.P."/>
            <person name="Pop M."/>
            <person name="Porcelli D."/>
            <person name="Powell J.R."/>
            <person name="Prohaska S."/>
            <person name="Pruitt K."/>
            <person name="Puig M."/>
            <person name="Quesneville H."/>
            <person name="Ram K.R."/>
            <person name="Rand D."/>
            <person name="Rasmussen M.D."/>
            <person name="Reed L.K."/>
            <person name="Reenan R."/>
            <person name="Reily A."/>
            <person name="Remington K.A."/>
            <person name="Rieger T.T."/>
            <person name="Ritchie M.G."/>
            <person name="Robin C."/>
            <person name="Rogers Y.H."/>
            <person name="Rohde C."/>
            <person name="Rozas J."/>
            <person name="Rubenfield M.J."/>
            <person name="Ruiz A."/>
            <person name="Russo S."/>
            <person name="Salzberg S.L."/>
            <person name="Sanchez-Gracia A."/>
            <person name="Saranga D.J."/>
            <person name="Sato H."/>
            <person name="Schaeffer S.W."/>
            <person name="Schatz M.C."/>
            <person name="Schlenke T."/>
            <person name="Schwartz R."/>
            <person name="Segarra C."/>
            <person name="Singh R.S."/>
            <person name="Sirot L."/>
            <person name="Sirota M."/>
            <person name="Sisneros N.B."/>
            <person name="Smith C.D."/>
            <person name="Smith T.F."/>
            <person name="Spieth J."/>
            <person name="Stage D.E."/>
            <person name="Stark A."/>
            <person name="Stephan W."/>
            <person name="Strausberg R.L."/>
            <person name="Strempel S."/>
            <person name="Sturgill D."/>
            <person name="Sutton G."/>
            <person name="Sutton G.G."/>
            <person name="Tao W."/>
            <person name="Teichmann S."/>
            <person name="Tobari Y.N."/>
            <person name="Tomimura Y."/>
            <person name="Tsolas J.M."/>
            <person name="Valente V.L."/>
            <person name="Venter E."/>
            <person name="Venter J.C."/>
            <person name="Vicario S."/>
            <person name="Vieira F.G."/>
            <person name="Vilella A.J."/>
            <person name="Villasante A."/>
            <person name="Walenz B."/>
            <person name="Wang J."/>
            <person name="Wasserman M."/>
            <person name="Watts T."/>
            <person name="Wilson D."/>
            <person name="Wilson R.K."/>
            <person name="Wing R.A."/>
            <person name="Wolfner M.F."/>
            <person name="Wong A."/>
            <person name="Wong G.K."/>
            <person name="Wu C.I."/>
            <person name="Wu G."/>
            <person name="Yamamoto D."/>
            <person name="Yang H.P."/>
            <person name="Yang S.P."/>
            <person name="Yorke J.A."/>
            <person name="Yoshida K."/>
            <person name="Zdobnov E."/>
            <person name="Zhang P."/>
            <person name="Zhang Y."/>
            <person name="Zimin A.V."/>
            <person name="Baldwin J."/>
            <person name="Abdouelleil A."/>
            <person name="Abdulkadir J."/>
            <person name="Abebe A."/>
            <person name="Abera B."/>
            <person name="Abreu J."/>
            <person name="Acer S.C."/>
            <person name="Aftuck L."/>
            <person name="Alexander A."/>
            <person name="An P."/>
            <person name="Anderson E."/>
            <person name="Anderson S."/>
            <person name="Arachi H."/>
            <person name="Azer M."/>
            <person name="Bachantsang P."/>
            <person name="Barry A."/>
            <person name="Bayul T."/>
            <person name="Berlin A."/>
            <person name="Bessette D."/>
            <person name="Bloom T."/>
            <person name="Blye J."/>
            <person name="Boguslavskiy L."/>
            <person name="Bonnet C."/>
            <person name="Boukhgalter B."/>
            <person name="Bourzgui I."/>
            <person name="Brown A."/>
            <person name="Cahill P."/>
            <person name="Channer S."/>
            <person name="Cheshatsang Y."/>
            <person name="Chuda L."/>
            <person name="Citroen M."/>
            <person name="Collymore A."/>
            <person name="Cooke P."/>
            <person name="Costello M."/>
            <person name="D'Aco K."/>
            <person name="Daza R."/>
            <person name="De Haan G."/>
            <person name="DeGray S."/>
            <person name="DeMaso C."/>
            <person name="Dhargay N."/>
            <person name="Dooley K."/>
            <person name="Dooley E."/>
            <person name="Doricent M."/>
            <person name="Dorje P."/>
            <person name="Dorjee K."/>
            <person name="Dupes A."/>
            <person name="Elong R."/>
            <person name="Falk J."/>
            <person name="Farina A."/>
            <person name="Faro S."/>
            <person name="Ferguson D."/>
            <person name="Fisher S."/>
            <person name="Foley C.D."/>
            <person name="Franke A."/>
            <person name="Friedrich D."/>
            <person name="Gadbois L."/>
            <person name="Gearin G."/>
            <person name="Gearin C.R."/>
            <person name="Giannoukos G."/>
            <person name="Goode T."/>
            <person name="Graham J."/>
            <person name="Grandbois E."/>
            <person name="Grewal S."/>
            <person name="Gyaltsen K."/>
            <person name="Hafez N."/>
            <person name="Hagos B."/>
            <person name="Hall J."/>
            <person name="Henson C."/>
            <person name="Hollinger A."/>
            <person name="Honan T."/>
            <person name="Huard M.D."/>
            <person name="Hughes L."/>
            <person name="Hurhula B."/>
            <person name="Husby M.E."/>
            <person name="Kamat A."/>
            <person name="Kanga B."/>
            <person name="Kashin S."/>
            <person name="Khazanovich D."/>
            <person name="Kisner P."/>
            <person name="Lance K."/>
            <person name="Lara M."/>
            <person name="Lee W."/>
            <person name="Lennon N."/>
            <person name="Letendre F."/>
            <person name="LeVine R."/>
            <person name="Lipovsky A."/>
            <person name="Liu X."/>
            <person name="Liu J."/>
            <person name="Liu S."/>
            <person name="Lokyitsang T."/>
            <person name="Lokyitsang Y."/>
            <person name="Lubonja R."/>
            <person name="Lui A."/>
            <person name="MacDonald P."/>
            <person name="Magnisalis V."/>
            <person name="Maru K."/>
            <person name="Matthews C."/>
            <person name="McCusker W."/>
            <person name="McDonough S."/>
            <person name="Mehta T."/>
            <person name="Meldrim J."/>
            <person name="Meneus L."/>
            <person name="Mihai O."/>
            <person name="Mihalev A."/>
            <person name="Mihova T."/>
            <person name="Mittelman R."/>
            <person name="Mlenga V."/>
            <person name="Montmayeur A."/>
            <person name="Mulrain L."/>
            <person name="Navidi A."/>
            <person name="Naylor J."/>
            <person name="Negash T."/>
            <person name="Nguyen T."/>
            <person name="Nguyen N."/>
            <person name="Nicol R."/>
            <person name="Norbu C."/>
            <person name="Norbu N."/>
            <person name="Novod N."/>
            <person name="O'Neill B."/>
            <person name="Osman S."/>
            <person name="Markiewicz E."/>
            <person name="Oyono O.L."/>
            <person name="Patti C."/>
            <person name="Phunkhang P."/>
            <person name="Pierre F."/>
            <person name="Priest M."/>
            <person name="Raghuraman S."/>
            <person name="Rege F."/>
            <person name="Reyes R."/>
            <person name="Rise C."/>
            <person name="Rogov P."/>
            <person name="Ross K."/>
            <person name="Ryan E."/>
            <person name="Settipalli S."/>
            <person name="Shea T."/>
            <person name="Sherpa N."/>
            <person name="Shi L."/>
            <person name="Shih D."/>
            <person name="Sparrow T."/>
            <person name="Spaulding J."/>
            <person name="Stalker J."/>
            <person name="Stange-Thomann N."/>
            <person name="Stavropoulos S."/>
            <person name="Stone C."/>
            <person name="Strader C."/>
            <person name="Tesfaye S."/>
            <person name="Thomson T."/>
            <person name="Thoulutsang Y."/>
            <person name="Thoulutsang D."/>
            <person name="Topham K."/>
            <person name="Topping I."/>
            <person name="Tsamla T."/>
            <person name="Vassiliev H."/>
            <person name="Vo A."/>
            <person name="Wangchuk T."/>
            <person name="Wangdi T."/>
            <person name="Weiand M."/>
            <person name="Wilkinson J."/>
            <person name="Wilson A."/>
            <person name="Yadav S."/>
            <person name="Young G."/>
            <person name="Yu Q."/>
            <person name="Zembek L."/>
            <person name="Zhong D."/>
            <person name="Zimmer A."/>
            <person name="Zwirko Z."/>
            <person name="Jaffe D.B."/>
            <person name="Alvarez P."/>
            <person name="Brockman W."/>
            <person name="Butler J."/>
            <person name="Chin C."/>
            <person name="Gnerre S."/>
            <person name="Grabherr M."/>
            <person name="Kleber M."/>
            <person name="Mauceli E."/>
            <person name="MacCallum I."/>
        </authorList>
    </citation>
    <scope>NUCLEOTIDE SEQUENCE [LARGE SCALE GENOMIC DNA]</scope>
    <source>
        <strain evidence="6">Tucson 14024-0371.13</strain>
    </source>
</reference>
<dbReference type="STRING" id="7217.B3MSF4"/>
<dbReference type="GO" id="GO:0008088">
    <property type="term" value="P:axo-dendritic transport"/>
    <property type="evidence" value="ECO:0007669"/>
    <property type="project" value="EnsemblMetazoa"/>
</dbReference>
<dbReference type="OrthoDB" id="7959977at2759"/>
<feature type="region of interest" description="Disordered" evidence="4">
    <location>
        <begin position="212"/>
        <end position="268"/>
    </location>
</feature>
<dbReference type="CTD" id="31179"/>
<dbReference type="PANTHER" id="PTHR12394:SF12">
    <property type="entry name" value="LD08195P"/>
    <property type="match status" value="1"/>
</dbReference>
<dbReference type="InterPro" id="IPR011680">
    <property type="entry name" value="FEZ"/>
</dbReference>
<evidence type="ECO:0008006" key="7">
    <source>
        <dbReference type="Google" id="ProtNLM"/>
    </source>
</evidence>
<dbReference type="GO" id="GO:0019894">
    <property type="term" value="F:kinesin binding"/>
    <property type="evidence" value="ECO:0007669"/>
    <property type="project" value="EnsemblMetazoa"/>
</dbReference>
<gene>
    <name evidence="5" type="primary">Dana\GF21457</name>
    <name evidence="5" type="synonym">dana_GLEANR_4653</name>
    <name evidence="5" type="ORF">GF21457</name>
</gene>
<evidence type="ECO:0000256" key="4">
    <source>
        <dbReference type="SAM" id="MobiDB-lite"/>
    </source>
</evidence>
<dbReference type="HOGENOM" id="CLU_041596_2_0_1"/>
<dbReference type="OMA" id="CFRDYGT"/>
<protein>
    <recommendedName>
        <fullName evidence="7">Fasciculation and elongation protein zeta-2</fullName>
    </recommendedName>
</protein>
<organism evidence="5 6">
    <name type="scientific">Drosophila ananassae</name>
    <name type="common">Fruit fly</name>
    <dbReference type="NCBI Taxonomy" id="7217"/>
    <lineage>
        <taxon>Eukaryota</taxon>
        <taxon>Metazoa</taxon>
        <taxon>Ecdysozoa</taxon>
        <taxon>Arthropoda</taxon>
        <taxon>Hexapoda</taxon>
        <taxon>Insecta</taxon>
        <taxon>Pterygota</taxon>
        <taxon>Neoptera</taxon>
        <taxon>Endopterygota</taxon>
        <taxon>Diptera</taxon>
        <taxon>Brachycera</taxon>
        <taxon>Muscomorpha</taxon>
        <taxon>Ephydroidea</taxon>
        <taxon>Drosophilidae</taxon>
        <taxon>Drosophila</taxon>
        <taxon>Sophophora</taxon>
    </lineage>
</organism>
<dbReference type="GO" id="GO:0005737">
    <property type="term" value="C:cytoplasm"/>
    <property type="evidence" value="ECO:0007669"/>
    <property type="project" value="TreeGrafter"/>
</dbReference>
<dbReference type="EMBL" id="CH902622">
    <property type="protein sequence ID" value="EDV34709.1"/>
    <property type="molecule type" value="Genomic_DNA"/>
</dbReference>
<proteinExistence type="inferred from homology"/>
<dbReference type="PhylomeDB" id="B3MSF4"/>
<dbReference type="eggNOG" id="KOG3919">
    <property type="taxonomic scope" value="Eukaryota"/>
</dbReference>
<evidence type="ECO:0000313" key="6">
    <source>
        <dbReference type="Proteomes" id="UP000007801"/>
    </source>
</evidence>
<evidence type="ECO:0000256" key="2">
    <source>
        <dbReference type="ARBA" id="ARBA00022553"/>
    </source>
</evidence>
<dbReference type="Proteomes" id="UP000007801">
    <property type="component" value="Unassembled WGS sequence"/>
</dbReference>
<dbReference type="InParanoid" id="B3MSF4"/>
<name>B3MSF4_DROAN</name>
<sequence>MRDLGTKMAELKFEAPLAKFEETDEWGGCDYISNQNALNDTLNLNLKDAAASGKSGQDTAGKLRLLEDAVRDAHVSKNGGVDAAAAGASIGGSISPNCNTMQGALDLGLSDVGLVPGEDAPQRCGGSGDHVDNFTETFGGSLEDLVNTFDEKITKCFGNYEENVEELAPVQVRSQEEIMNECQMWWTITGNFGNILPIDWSKSYTRQMHMPTLNLGQNPTKQQQNSRNQQQQNQLHHQSTHSNGFGPGSGSGSGSEAQTPGGDDFNDLASEDEAVANDLDMHALILNGLNGDLDDQPIKTVEEVIKEIDDIMDEAESPLDEPETCDSEVIEKAREVLGAPLYAEKLQYLTTTQLNELYMEMEVLIQELSETLINELALRDELEFEKELKNSFISLLLAVQNKRRQYHVEKKRGKFQGPEPKYLTTVIPYHLENGTPNNQSLQVLIKILKAINEDSPTVPALLTDYILKVLCPT</sequence>
<dbReference type="Pfam" id="PF07763">
    <property type="entry name" value="FEZ"/>
    <property type="match status" value="2"/>
</dbReference>
<evidence type="ECO:0000313" key="5">
    <source>
        <dbReference type="EMBL" id="EDV34709.1"/>
    </source>
</evidence>
<dbReference type="GeneID" id="6504139"/>
<keyword evidence="2" id="KW-0597">Phosphoprotein</keyword>
<keyword evidence="6" id="KW-1185">Reference proteome</keyword>
<accession>B3MSF4</accession>
<evidence type="ECO:0000256" key="1">
    <source>
        <dbReference type="ARBA" id="ARBA00006788"/>
    </source>
</evidence>
<dbReference type="KEGG" id="dan:6504139"/>